<name>A0AA35WD83_GEOBA</name>
<evidence type="ECO:0000313" key="1">
    <source>
        <dbReference type="EMBL" id="CAI8017093.1"/>
    </source>
</evidence>
<accession>A0AA35WD83</accession>
<organism evidence="1 2">
    <name type="scientific">Geodia barretti</name>
    <name type="common">Barrett's horny sponge</name>
    <dbReference type="NCBI Taxonomy" id="519541"/>
    <lineage>
        <taxon>Eukaryota</taxon>
        <taxon>Metazoa</taxon>
        <taxon>Porifera</taxon>
        <taxon>Demospongiae</taxon>
        <taxon>Heteroscleromorpha</taxon>
        <taxon>Tetractinellida</taxon>
        <taxon>Astrophorina</taxon>
        <taxon>Geodiidae</taxon>
        <taxon>Geodia</taxon>
    </lineage>
</organism>
<evidence type="ECO:0000313" key="2">
    <source>
        <dbReference type="Proteomes" id="UP001174909"/>
    </source>
</evidence>
<comment type="caution">
    <text evidence="1">The sequence shown here is derived from an EMBL/GenBank/DDBJ whole genome shotgun (WGS) entry which is preliminary data.</text>
</comment>
<dbReference type="Proteomes" id="UP001174909">
    <property type="component" value="Unassembled WGS sequence"/>
</dbReference>
<protein>
    <submittedName>
        <fullName evidence="1">Uncharacterized protein</fullName>
    </submittedName>
</protein>
<proteinExistence type="predicted"/>
<sequence length="77" mass="8949">PSVCYHVFCDYAQRDNKIAIPSDFLNFNLQLNSNLCVGKEVLVHSCLFEQKFLGQEPMQSFCSKYWLAYNVELHLSN</sequence>
<keyword evidence="2" id="KW-1185">Reference proteome</keyword>
<feature type="non-terminal residue" evidence="1">
    <location>
        <position position="1"/>
    </location>
</feature>
<gene>
    <name evidence="1" type="ORF">GBAR_LOCUS10427</name>
</gene>
<dbReference type="AlphaFoldDB" id="A0AA35WD83"/>
<dbReference type="EMBL" id="CASHTH010001591">
    <property type="protein sequence ID" value="CAI8017093.1"/>
    <property type="molecule type" value="Genomic_DNA"/>
</dbReference>
<reference evidence="1" key="1">
    <citation type="submission" date="2023-03" db="EMBL/GenBank/DDBJ databases">
        <authorList>
            <person name="Steffen K."/>
            <person name="Cardenas P."/>
        </authorList>
    </citation>
    <scope>NUCLEOTIDE SEQUENCE</scope>
</reference>